<evidence type="ECO:0000313" key="6">
    <source>
        <dbReference type="Proteomes" id="UP000253318"/>
    </source>
</evidence>
<dbReference type="AlphaFoldDB" id="A0A368T0B9"/>
<reference evidence="5 6" key="1">
    <citation type="submission" date="2018-04" db="EMBL/GenBank/DDBJ databases">
        <title>Novel actinobacteria from marine sediment.</title>
        <authorList>
            <person name="Ng Z.Y."/>
            <person name="Tan G.Y.A."/>
        </authorList>
    </citation>
    <scope>NUCLEOTIDE SEQUENCE [LARGE SCALE GENOMIC DNA]</scope>
    <source>
        <strain evidence="5 6">TPS81</strain>
    </source>
</reference>
<keyword evidence="1 3" id="KW-0378">Hydrolase</keyword>
<keyword evidence="6" id="KW-1185">Reference proteome</keyword>
<dbReference type="Proteomes" id="UP000253318">
    <property type="component" value="Unassembled WGS sequence"/>
</dbReference>
<evidence type="ECO:0000256" key="2">
    <source>
        <dbReference type="ARBA" id="ARBA00023295"/>
    </source>
</evidence>
<dbReference type="GO" id="GO:0000272">
    <property type="term" value="P:polysaccharide catabolic process"/>
    <property type="evidence" value="ECO:0007669"/>
    <property type="project" value="InterPro"/>
</dbReference>
<evidence type="ECO:0000256" key="3">
    <source>
        <dbReference type="RuleBase" id="RU361153"/>
    </source>
</evidence>
<dbReference type="Gene3D" id="3.40.50.880">
    <property type="match status" value="1"/>
</dbReference>
<gene>
    <name evidence="5" type="ORF">DEF24_21955</name>
</gene>
<feature type="domain" description="Glycoside hydrolase family 5" evidence="4">
    <location>
        <begin position="25"/>
        <end position="187"/>
    </location>
</feature>
<name>A0A368T0B9_9ACTN</name>
<comment type="similarity">
    <text evidence="3">Belongs to the glycosyl hydrolase 5 (cellulase A) family.</text>
</comment>
<sequence>MTFQVVEGRLCRDGRPYTVLGVNYHPSEAGCRIWTDWDPAALKADFADMAAAGLNTVRLFVFWRDFQPESGYIRPTLLGRLRAAVTAAGDAGLACVVSLFTIWMNGQRLDLPWRHGRSLWRDPGMLDQQEAFARAVARELADRDNLLAFDLGDEIGNVDPAEAAALPAADVAGWQRRIAAALRGERPGTLVTQANDASGVLGRSPFGPDNADGLDLVATHGFPTWAPGSIESTLAVKATHLAPFLARTAGAYGPAVVDELGSYGVDDTTAAHYLRAAAASALANGAQGIIPWCWRDITSTAEPYHDRPMERLVGLHTAGGRTKPAMAEYARVVSSAPALALRRPRAPVALYVPERARPKGGGYLDAEIGTLAVFYAYLLLKRAHLDFDVVAGDPAGYRLVVCPSVTHLTLADIGRIGAAAHVGASVYVSLGDHLHGFPGEEIAGARLVDFSLEADGRSAFSWGGRRWEIDWAAAAAPPVTVRPTTAAPVACYDDGSPALLARRHGAGRVLFAALPLERQLDRPGRLTSAPWEDLYRRVADWAGVPPGTRCDVPDVEIVTGRSEGRRRAVVVNHRAAPVETELTGGDGRTRRVALAAKDWRVLDLDGDHGGQGGQGEEGAR</sequence>
<dbReference type="InterPro" id="IPR029062">
    <property type="entry name" value="Class_I_gatase-like"/>
</dbReference>
<dbReference type="GO" id="GO:0004553">
    <property type="term" value="F:hydrolase activity, hydrolyzing O-glycosyl compounds"/>
    <property type="evidence" value="ECO:0007669"/>
    <property type="project" value="InterPro"/>
</dbReference>
<dbReference type="OrthoDB" id="9800974at2"/>
<dbReference type="SUPFAM" id="SSF51445">
    <property type="entry name" value="(Trans)glycosidases"/>
    <property type="match status" value="1"/>
</dbReference>
<dbReference type="InterPro" id="IPR017853">
    <property type="entry name" value="GH"/>
</dbReference>
<comment type="caution">
    <text evidence="5">The sequence shown here is derived from an EMBL/GenBank/DDBJ whole genome shotgun (WGS) entry which is preliminary data.</text>
</comment>
<dbReference type="Gene3D" id="3.20.20.80">
    <property type="entry name" value="Glycosidases"/>
    <property type="match status" value="1"/>
</dbReference>
<dbReference type="EMBL" id="QEIN01000220">
    <property type="protein sequence ID" value="RCV52441.1"/>
    <property type="molecule type" value="Genomic_DNA"/>
</dbReference>
<protein>
    <recommendedName>
        <fullName evidence="4">Glycoside hydrolase family 5 domain-containing protein</fullName>
    </recommendedName>
</protein>
<evidence type="ECO:0000259" key="4">
    <source>
        <dbReference type="Pfam" id="PF00150"/>
    </source>
</evidence>
<evidence type="ECO:0000256" key="1">
    <source>
        <dbReference type="ARBA" id="ARBA00022801"/>
    </source>
</evidence>
<dbReference type="Pfam" id="PF00150">
    <property type="entry name" value="Cellulase"/>
    <property type="match status" value="1"/>
</dbReference>
<keyword evidence="2 3" id="KW-0326">Glycosidase</keyword>
<dbReference type="InterPro" id="IPR001547">
    <property type="entry name" value="Glyco_hydro_5"/>
</dbReference>
<organism evidence="5 6">
    <name type="scientific">Marinitenerispora sediminis</name>
    <dbReference type="NCBI Taxonomy" id="1931232"/>
    <lineage>
        <taxon>Bacteria</taxon>
        <taxon>Bacillati</taxon>
        <taxon>Actinomycetota</taxon>
        <taxon>Actinomycetes</taxon>
        <taxon>Streptosporangiales</taxon>
        <taxon>Nocardiopsidaceae</taxon>
        <taxon>Marinitenerispora</taxon>
    </lineage>
</organism>
<dbReference type="RefSeq" id="WP_114397000.1">
    <property type="nucleotide sequence ID" value="NZ_QEIM01000024.1"/>
</dbReference>
<accession>A0A368T0B9</accession>
<evidence type="ECO:0000313" key="5">
    <source>
        <dbReference type="EMBL" id="RCV52441.1"/>
    </source>
</evidence>
<proteinExistence type="inferred from homology"/>